<dbReference type="GO" id="GO:0016757">
    <property type="term" value="F:glycosyltransferase activity"/>
    <property type="evidence" value="ECO:0007669"/>
    <property type="project" value="InterPro"/>
</dbReference>
<accession>A0A7Y2H2Q3</accession>
<gene>
    <name evidence="3" type="ORF">HKN21_09200</name>
</gene>
<dbReference type="Pfam" id="PF00534">
    <property type="entry name" value="Glycos_transf_1"/>
    <property type="match status" value="1"/>
</dbReference>
<dbReference type="EMBL" id="JABDJR010000364">
    <property type="protein sequence ID" value="NNF06923.1"/>
    <property type="molecule type" value="Genomic_DNA"/>
</dbReference>
<evidence type="ECO:0000313" key="3">
    <source>
        <dbReference type="EMBL" id="NNF06923.1"/>
    </source>
</evidence>
<evidence type="ECO:0000259" key="2">
    <source>
        <dbReference type="Pfam" id="PF13439"/>
    </source>
</evidence>
<name>A0A7Y2H2Q3_UNCEI</name>
<dbReference type="AlphaFoldDB" id="A0A7Y2H2Q3"/>
<dbReference type="PANTHER" id="PTHR45947:SF13">
    <property type="entry name" value="TRANSFERASE"/>
    <property type="match status" value="1"/>
</dbReference>
<keyword evidence="3" id="KW-0808">Transferase</keyword>
<feature type="domain" description="Glycosyl transferase family 1" evidence="1">
    <location>
        <begin position="226"/>
        <end position="373"/>
    </location>
</feature>
<comment type="caution">
    <text evidence="3">The sequence shown here is derived from an EMBL/GenBank/DDBJ whole genome shotgun (WGS) entry which is preliminary data.</text>
</comment>
<dbReference type="SUPFAM" id="SSF53756">
    <property type="entry name" value="UDP-Glycosyltransferase/glycogen phosphorylase"/>
    <property type="match status" value="1"/>
</dbReference>
<evidence type="ECO:0000259" key="1">
    <source>
        <dbReference type="Pfam" id="PF00534"/>
    </source>
</evidence>
<feature type="domain" description="Glycosyltransferase subfamily 4-like N-terminal" evidence="2">
    <location>
        <begin position="14"/>
        <end position="211"/>
    </location>
</feature>
<dbReference type="InterPro" id="IPR028098">
    <property type="entry name" value="Glyco_trans_4-like_N"/>
</dbReference>
<dbReference type="InterPro" id="IPR001296">
    <property type="entry name" value="Glyco_trans_1"/>
</dbReference>
<reference evidence="3 4" key="1">
    <citation type="submission" date="2020-03" db="EMBL/GenBank/DDBJ databases">
        <title>Metabolic flexibility allows generalist bacteria to become dominant in a frequently disturbed ecosystem.</title>
        <authorList>
            <person name="Chen Y.-J."/>
            <person name="Leung P.M."/>
            <person name="Bay S.K."/>
            <person name="Hugenholtz P."/>
            <person name="Kessler A.J."/>
            <person name="Shelley G."/>
            <person name="Waite D.W."/>
            <person name="Cook P.L."/>
            <person name="Greening C."/>
        </authorList>
    </citation>
    <scope>NUCLEOTIDE SEQUENCE [LARGE SCALE GENOMIC DNA]</scope>
    <source>
        <strain evidence="3">SS_bin_28</strain>
    </source>
</reference>
<organism evidence="3 4">
    <name type="scientific">Eiseniibacteriota bacterium</name>
    <dbReference type="NCBI Taxonomy" id="2212470"/>
    <lineage>
        <taxon>Bacteria</taxon>
        <taxon>Candidatus Eiseniibacteriota</taxon>
    </lineage>
</organism>
<dbReference type="InterPro" id="IPR050194">
    <property type="entry name" value="Glycosyltransferase_grp1"/>
</dbReference>
<proteinExistence type="predicted"/>
<dbReference type="Gene3D" id="3.40.50.2000">
    <property type="entry name" value="Glycogen Phosphorylase B"/>
    <property type="match status" value="2"/>
</dbReference>
<evidence type="ECO:0000313" key="4">
    <source>
        <dbReference type="Proteomes" id="UP000547674"/>
    </source>
</evidence>
<protein>
    <submittedName>
        <fullName evidence="3">Glycosyltransferase</fullName>
    </submittedName>
</protein>
<dbReference type="PANTHER" id="PTHR45947">
    <property type="entry name" value="SULFOQUINOVOSYL TRANSFERASE SQD2"/>
    <property type="match status" value="1"/>
</dbReference>
<dbReference type="Proteomes" id="UP000547674">
    <property type="component" value="Unassembled WGS sequence"/>
</dbReference>
<dbReference type="Pfam" id="PF13439">
    <property type="entry name" value="Glyco_transf_4"/>
    <property type="match status" value="1"/>
</dbReference>
<sequence length="403" mass="45036">MKVLQANKFFYARGGAERYFLDLTASLRDAGHEVVPFSMKHPENQTDPHDIYFVSEIDYNASAGLSTPALAARTIYNRETKSQLSALLKTFRPDVAHLHNIHHQLTGALIESLHREGIPIVQTLHDYQWACPVYTFVSHGEVCEACRGGRYLEAVRRKCHRGSRAKSLVAAMELMVGRVRGWADKVDRFLAPSEFMAAKMIEHGLPKDRVVHQDYALPVMNYRPAEKKESFALYAGRLSHEKGIETLLQALANHPTLHLKIAGTGPLEAHLRKQAETTAPGRVEFLGYLQAEALQNQAARAAFIVVPSEWYENQPFAVLEAFALSTPVLGARIGGIPELVQPGITGELFESGSVASLSEGLGRMMNNPHVPEMGRAARRFLEDRFRPEPHVLKMEQHYREVAS</sequence>